<keyword evidence="2" id="KW-0813">Transport</keyword>
<keyword evidence="3" id="KW-1003">Cell membrane</keyword>
<keyword evidence="4 9" id="KW-0812">Transmembrane</keyword>
<keyword evidence="8 9" id="KW-0472">Membrane</keyword>
<gene>
    <name evidence="12" type="ORF">C7R93_14155</name>
</gene>
<reference evidence="12 13" key="1">
    <citation type="submission" date="2018-03" db="EMBL/GenBank/DDBJ databases">
        <title>Brevisbacillus phylogenomics.</title>
        <authorList>
            <person name="Dunlap C."/>
        </authorList>
    </citation>
    <scope>NUCLEOTIDE SEQUENCE [LARGE SCALE GENOMIC DNA]</scope>
    <source>
        <strain evidence="12 13">NRRL NRS-1210</strain>
    </source>
</reference>
<dbReference type="InterPro" id="IPR003593">
    <property type="entry name" value="AAA+_ATPase"/>
</dbReference>
<evidence type="ECO:0000313" key="13">
    <source>
        <dbReference type="Proteomes" id="UP000240419"/>
    </source>
</evidence>
<feature type="transmembrane region" description="Helical" evidence="9">
    <location>
        <begin position="253"/>
        <end position="276"/>
    </location>
</feature>
<dbReference type="PROSITE" id="PS50893">
    <property type="entry name" value="ABC_TRANSPORTER_2"/>
    <property type="match status" value="1"/>
</dbReference>
<evidence type="ECO:0000256" key="6">
    <source>
        <dbReference type="ARBA" id="ARBA00022840"/>
    </source>
</evidence>
<feature type="domain" description="ABC transmembrane type-1" evidence="11">
    <location>
        <begin position="24"/>
        <end position="312"/>
    </location>
</feature>
<dbReference type="GO" id="GO:0005524">
    <property type="term" value="F:ATP binding"/>
    <property type="evidence" value="ECO:0007669"/>
    <property type="project" value="UniProtKB-KW"/>
</dbReference>
<keyword evidence="13" id="KW-1185">Reference proteome</keyword>
<evidence type="ECO:0000256" key="2">
    <source>
        <dbReference type="ARBA" id="ARBA00022448"/>
    </source>
</evidence>
<comment type="caution">
    <text evidence="12">The sequence shown here is derived from an EMBL/GenBank/DDBJ whole genome shotgun (WGS) entry which is preliminary data.</text>
</comment>
<dbReference type="InterPro" id="IPR036640">
    <property type="entry name" value="ABC1_TM_sf"/>
</dbReference>
<sequence>MTRSYFAKTVRLIWAHGKLWLICSIALRIILAFSPLASIWIMKEMVNEVTAIALDQTDDYLPLLWLLAGLFSVTLVTNALETILRILDAHTEQRLEYHLEHLVAKKAASVPLSYFDDPEFYNHHHRIRAEAMGERFLDPVERVLDLGKNLITLISYAVFLLSIHWGLAVMSLLAVIPLLIVQIKFGMSEYFLARLQTPEIREASYISSILNERDSSKEVRLFQLKDFLLGRWSRLYLKNMKEVLRLLHRREKALIFSGIFTSSMYIGCLGLVVSLLRASALKVGDFVAIAQAVQNTQQILSLMTFNLAHIVNRCLYIADLFDFLEYEDKTIPQLTGKAEFPSKLQSGITFDRVSFCYPKMERNVINEVSFTIKPGERIAIVGDNGSGKTTLVKCLMGLYPIHSGNILFDNQSIHELDISDLQRNITVIFQDFIRYNFTAGENITIGRVTQEINPAQMRQVAVETGADTFIRKLPSGYDTILGRTLQDGEDLSGGQWQKIALARALYRRGEIFILDEPTAALDPQAELEVFQQFDSLTQNKTAIFISHRMAAARMADRIFVMKQGQLIEVGHHDELMDANGEYSRMYGMQAKWFA</sequence>
<dbReference type="GO" id="GO:0015421">
    <property type="term" value="F:ABC-type oligopeptide transporter activity"/>
    <property type="evidence" value="ECO:0007669"/>
    <property type="project" value="TreeGrafter"/>
</dbReference>
<feature type="transmembrane region" description="Helical" evidence="9">
    <location>
        <begin position="20"/>
        <end position="42"/>
    </location>
</feature>
<evidence type="ECO:0000256" key="8">
    <source>
        <dbReference type="ARBA" id="ARBA00023136"/>
    </source>
</evidence>
<keyword evidence="7 9" id="KW-1133">Transmembrane helix</keyword>
<dbReference type="AlphaFoldDB" id="A0A2P7V7G0"/>
<dbReference type="InterPro" id="IPR027417">
    <property type="entry name" value="P-loop_NTPase"/>
</dbReference>
<evidence type="ECO:0000256" key="3">
    <source>
        <dbReference type="ARBA" id="ARBA00022475"/>
    </source>
</evidence>
<evidence type="ECO:0000256" key="7">
    <source>
        <dbReference type="ARBA" id="ARBA00022989"/>
    </source>
</evidence>
<dbReference type="Pfam" id="PF00005">
    <property type="entry name" value="ABC_tran"/>
    <property type="match status" value="1"/>
</dbReference>
<dbReference type="PROSITE" id="PS00211">
    <property type="entry name" value="ABC_TRANSPORTER_1"/>
    <property type="match status" value="1"/>
</dbReference>
<dbReference type="GO" id="GO:0005886">
    <property type="term" value="C:plasma membrane"/>
    <property type="evidence" value="ECO:0007669"/>
    <property type="project" value="UniProtKB-SubCell"/>
</dbReference>
<dbReference type="SUPFAM" id="SSF90123">
    <property type="entry name" value="ABC transporter transmembrane region"/>
    <property type="match status" value="1"/>
</dbReference>
<dbReference type="SUPFAM" id="SSF52540">
    <property type="entry name" value="P-loop containing nucleoside triphosphate hydrolases"/>
    <property type="match status" value="1"/>
</dbReference>
<dbReference type="Gene3D" id="1.20.1560.10">
    <property type="entry name" value="ABC transporter type 1, transmembrane domain"/>
    <property type="match status" value="1"/>
</dbReference>
<proteinExistence type="predicted"/>
<name>A0A2P7V7G0_9BACL</name>
<dbReference type="GO" id="GO:0016887">
    <property type="term" value="F:ATP hydrolysis activity"/>
    <property type="evidence" value="ECO:0007669"/>
    <property type="project" value="InterPro"/>
</dbReference>
<dbReference type="Gene3D" id="3.40.50.300">
    <property type="entry name" value="P-loop containing nucleotide triphosphate hydrolases"/>
    <property type="match status" value="1"/>
</dbReference>
<dbReference type="PANTHER" id="PTHR43394">
    <property type="entry name" value="ATP-DEPENDENT PERMEASE MDL1, MITOCHONDRIAL"/>
    <property type="match status" value="1"/>
</dbReference>
<dbReference type="RefSeq" id="WP_106839412.1">
    <property type="nucleotide sequence ID" value="NZ_JBCNIW010000001.1"/>
</dbReference>
<dbReference type="InterPro" id="IPR017871">
    <property type="entry name" value="ABC_transporter-like_CS"/>
</dbReference>
<protein>
    <submittedName>
        <fullName evidence="12">ABC transporter ATP-binding protein</fullName>
    </submittedName>
</protein>
<dbReference type="PANTHER" id="PTHR43394:SF1">
    <property type="entry name" value="ATP-BINDING CASSETTE SUB-FAMILY B MEMBER 10, MITOCHONDRIAL"/>
    <property type="match status" value="1"/>
</dbReference>
<keyword evidence="5" id="KW-0547">Nucleotide-binding</keyword>
<feature type="domain" description="ABC transporter" evidence="10">
    <location>
        <begin position="348"/>
        <end position="588"/>
    </location>
</feature>
<dbReference type="InterPro" id="IPR003439">
    <property type="entry name" value="ABC_transporter-like_ATP-bd"/>
</dbReference>
<evidence type="ECO:0000256" key="5">
    <source>
        <dbReference type="ARBA" id="ARBA00022741"/>
    </source>
</evidence>
<evidence type="ECO:0000256" key="1">
    <source>
        <dbReference type="ARBA" id="ARBA00004651"/>
    </source>
</evidence>
<evidence type="ECO:0000259" key="10">
    <source>
        <dbReference type="PROSITE" id="PS50893"/>
    </source>
</evidence>
<evidence type="ECO:0000259" key="11">
    <source>
        <dbReference type="PROSITE" id="PS50929"/>
    </source>
</evidence>
<organism evidence="12 13">
    <name type="scientific">Brevibacillus fortis</name>
    <dbReference type="NCBI Taxonomy" id="2126352"/>
    <lineage>
        <taxon>Bacteria</taxon>
        <taxon>Bacillati</taxon>
        <taxon>Bacillota</taxon>
        <taxon>Bacilli</taxon>
        <taxon>Bacillales</taxon>
        <taxon>Paenibacillaceae</taxon>
        <taxon>Brevibacillus</taxon>
    </lineage>
</organism>
<dbReference type="PROSITE" id="PS50929">
    <property type="entry name" value="ABC_TM1F"/>
    <property type="match status" value="1"/>
</dbReference>
<feature type="transmembrane region" description="Helical" evidence="9">
    <location>
        <begin position="62"/>
        <end position="84"/>
    </location>
</feature>
<dbReference type="FunFam" id="3.40.50.300:FF:000221">
    <property type="entry name" value="Multidrug ABC transporter ATP-binding protein"/>
    <property type="match status" value="1"/>
</dbReference>
<dbReference type="InterPro" id="IPR039421">
    <property type="entry name" value="Type_1_exporter"/>
</dbReference>
<evidence type="ECO:0000256" key="4">
    <source>
        <dbReference type="ARBA" id="ARBA00022692"/>
    </source>
</evidence>
<dbReference type="SMART" id="SM00382">
    <property type="entry name" value="AAA"/>
    <property type="match status" value="1"/>
</dbReference>
<evidence type="ECO:0000313" key="12">
    <source>
        <dbReference type="EMBL" id="PSJ95154.1"/>
    </source>
</evidence>
<keyword evidence="6 12" id="KW-0067">ATP-binding</keyword>
<dbReference type="Proteomes" id="UP000240419">
    <property type="component" value="Unassembled WGS sequence"/>
</dbReference>
<dbReference type="InterPro" id="IPR011527">
    <property type="entry name" value="ABC1_TM_dom"/>
</dbReference>
<evidence type="ECO:0000256" key="9">
    <source>
        <dbReference type="SAM" id="Phobius"/>
    </source>
</evidence>
<comment type="subcellular location">
    <subcellularLocation>
        <location evidence="1">Cell membrane</location>
        <topology evidence="1">Multi-pass membrane protein</topology>
    </subcellularLocation>
</comment>
<accession>A0A2P7V7G0</accession>
<dbReference type="OrthoDB" id="9806127at2"/>
<dbReference type="EMBL" id="PXZM01000022">
    <property type="protein sequence ID" value="PSJ95154.1"/>
    <property type="molecule type" value="Genomic_DNA"/>
</dbReference>